<dbReference type="Gene3D" id="1.20.1440.60">
    <property type="entry name" value="23S rRNA-intervening sequence"/>
    <property type="match status" value="1"/>
</dbReference>
<dbReference type="NCBIfam" id="TIGR02436">
    <property type="entry name" value="four helix bundle protein"/>
    <property type="match status" value="1"/>
</dbReference>
<reference evidence="1" key="2">
    <citation type="journal article" date="2021" name="PeerJ">
        <title>Extensive microbial diversity within the chicken gut microbiome revealed by metagenomics and culture.</title>
        <authorList>
            <person name="Gilroy R."/>
            <person name="Ravi A."/>
            <person name="Getino M."/>
            <person name="Pursley I."/>
            <person name="Horton D.L."/>
            <person name="Alikhan N.F."/>
            <person name="Baker D."/>
            <person name="Gharbi K."/>
            <person name="Hall N."/>
            <person name="Watson M."/>
            <person name="Adriaenssens E.M."/>
            <person name="Foster-Nyarko E."/>
            <person name="Jarju S."/>
            <person name="Secka A."/>
            <person name="Antonio M."/>
            <person name="Oren A."/>
            <person name="Chaudhuri R.R."/>
            <person name="La Ragione R."/>
            <person name="Hildebrand F."/>
            <person name="Pallen M.J."/>
        </authorList>
    </citation>
    <scope>NUCLEOTIDE SEQUENCE</scope>
    <source>
        <strain evidence="1">9366</strain>
    </source>
</reference>
<dbReference type="AlphaFoldDB" id="A0A9D1SKU5"/>
<dbReference type="PIRSF" id="PIRSF035652">
    <property type="entry name" value="CHP02436"/>
    <property type="match status" value="1"/>
</dbReference>
<comment type="caution">
    <text evidence="1">The sequence shown here is derived from an EMBL/GenBank/DDBJ whole genome shotgun (WGS) entry which is preliminary data.</text>
</comment>
<dbReference type="Proteomes" id="UP000824145">
    <property type="component" value="Unassembled WGS sequence"/>
</dbReference>
<gene>
    <name evidence="1" type="ORF">IAB07_06030</name>
</gene>
<accession>A0A9D1SKU5</accession>
<dbReference type="PANTHER" id="PTHR38471">
    <property type="entry name" value="FOUR HELIX BUNDLE PROTEIN"/>
    <property type="match status" value="1"/>
</dbReference>
<dbReference type="PANTHER" id="PTHR38471:SF2">
    <property type="entry name" value="FOUR HELIX BUNDLE PROTEIN"/>
    <property type="match status" value="1"/>
</dbReference>
<evidence type="ECO:0000313" key="2">
    <source>
        <dbReference type="Proteomes" id="UP000824145"/>
    </source>
</evidence>
<sequence length="112" mass="12481">MLQEKSKTFSLHILQTCNKLKNDGIQNILAKQLVRSATSIGANIHEANYAASKSDFVNKLQIALKECYESEYWLDLISSTGYLDAQEVSALLNECGSIRSILIKSINTTKNK</sequence>
<dbReference type="SUPFAM" id="SSF158446">
    <property type="entry name" value="IVS-encoded protein-like"/>
    <property type="match status" value="1"/>
</dbReference>
<name>A0A9D1SKU5_9FIRM</name>
<dbReference type="EMBL" id="DVNJ01000032">
    <property type="protein sequence ID" value="HIU63307.1"/>
    <property type="molecule type" value="Genomic_DNA"/>
</dbReference>
<dbReference type="Pfam" id="PF05635">
    <property type="entry name" value="23S_rRNA_IVP"/>
    <property type="match status" value="1"/>
</dbReference>
<organism evidence="1 2">
    <name type="scientific">Candidatus Caccalectryoclostridium excrementigallinarum</name>
    <dbReference type="NCBI Taxonomy" id="2840710"/>
    <lineage>
        <taxon>Bacteria</taxon>
        <taxon>Bacillati</taxon>
        <taxon>Bacillota</taxon>
        <taxon>Clostridia</taxon>
        <taxon>Christensenellales</taxon>
        <taxon>Christensenellaceae</taxon>
        <taxon>Christensenellaceae incertae sedis</taxon>
        <taxon>Candidatus Caccalectryoclostridium</taxon>
    </lineage>
</organism>
<protein>
    <submittedName>
        <fullName evidence="1">Four helix bundle protein</fullName>
    </submittedName>
</protein>
<dbReference type="InterPro" id="IPR036583">
    <property type="entry name" value="23S_rRNA_IVS_sf"/>
</dbReference>
<proteinExistence type="predicted"/>
<dbReference type="InterPro" id="IPR012657">
    <property type="entry name" value="23S_rRNA-intervening_sequence"/>
</dbReference>
<evidence type="ECO:0000313" key="1">
    <source>
        <dbReference type="EMBL" id="HIU63307.1"/>
    </source>
</evidence>
<reference evidence="1" key="1">
    <citation type="submission" date="2020-10" db="EMBL/GenBank/DDBJ databases">
        <authorList>
            <person name="Gilroy R."/>
        </authorList>
    </citation>
    <scope>NUCLEOTIDE SEQUENCE</scope>
    <source>
        <strain evidence="1">9366</strain>
    </source>
</reference>